<proteinExistence type="predicted"/>
<name>A0ACC6L455_9SPHI</name>
<reference evidence="1" key="1">
    <citation type="submission" date="2023-07" db="EMBL/GenBank/DDBJ databases">
        <title>Sorghum-associated microbial communities from plants grown in Nebraska, USA.</title>
        <authorList>
            <person name="Schachtman D."/>
        </authorList>
    </citation>
    <scope>NUCLEOTIDE SEQUENCE</scope>
    <source>
        <strain evidence="1">2697</strain>
    </source>
</reference>
<comment type="caution">
    <text evidence="1">The sequence shown here is derived from an EMBL/GenBank/DDBJ whole genome shotgun (WGS) entry which is preliminary data.</text>
</comment>
<evidence type="ECO:0000313" key="1">
    <source>
        <dbReference type="EMBL" id="MDR6786274.1"/>
    </source>
</evidence>
<evidence type="ECO:0000313" key="2">
    <source>
        <dbReference type="Proteomes" id="UP001246858"/>
    </source>
</evidence>
<keyword evidence="2" id="KW-1185">Reference proteome</keyword>
<protein>
    <submittedName>
        <fullName evidence="1">Tetratricopeptide (TPR) repeat protein</fullName>
    </submittedName>
</protein>
<gene>
    <name evidence="1" type="ORF">J2X78_004867</name>
</gene>
<sequence length="661" mass="75027">MNYCNVVLSCLLMFSTFAYAQKKLQYRMQVKVDLEKKSFKVNGTLSFFTEHTSSKSVELVLTKGDMAPLIRLLNRDVAISKTDTSRNTAGDVVYCFWFSENLPADRKIEFEYQYERGVARSFQYFIDSTFCMAGGYGSAWYPQLNSPSEEGNAKCTRATGTISVTTAPEFTAVMAASTSAVENVANAKTATFTYAQPDIFSLYVGNYIVHKRNGPIPFYSFTLVNSRYDEEVAIQSDRVLSFLRTQFGPLKIPDFSIIELPDHVSEQTGIGGASLLGGILMPSNAIRRFNYALFGHELSHQWWGNLIMAKGDKGEALLSEGMAQYGSLQVVRHFDPEHAIDYRKKGYPGYISDQSGLGYLKNAAAGNDEPLTKLTGSNEHIIANSKGFLVMELLAQTIGRQKFNAALFKIADKYQKTGLNWENFKTEVSVAYGHDLEWFFRQWFEQTGVPEWEMNWKQQQNDVRVTVLQKGNVYKLPLDLLVTYENGARELKKVQINKKLNDINFPVKRKVISVKADPCFNIIHWEEEMKHEALALAMVSAVQKLRMDQQYAAAEKLAFRCIDSLSKSDRYGVEFALLYLLGRMKANQNKPEEGLDYYLKAVRCASRNMDYLAYAYFRIAEIAALKKDKDLFNWAVQQAIKVDELNNGNDHMQAMTDRLSF</sequence>
<organism evidence="1 2">
    <name type="scientific">Pedobacter africanus</name>
    <dbReference type="NCBI Taxonomy" id="151894"/>
    <lineage>
        <taxon>Bacteria</taxon>
        <taxon>Pseudomonadati</taxon>
        <taxon>Bacteroidota</taxon>
        <taxon>Sphingobacteriia</taxon>
        <taxon>Sphingobacteriales</taxon>
        <taxon>Sphingobacteriaceae</taxon>
        <taxon>Pedobacter</taxon>
    </lineage>
</organism>
<dbReference type="Proteomes" id="UP001246858">
    <property type="component" value="Unassembled WGS sequence"/>
</dbReference>
<accession>A0ACC6L455</accession>
<dbReference type="EMBL" id="JAVDTF010000006">
    <property type="protein sequence ID" value="MDR6786274.1"/>
    <property type="molecule type" value="Genomic_DNA"/>
</dbReference>